<sequence>MKSVIHLFFIYGERGRRTNVGMINRKTYEMPSIGFVFLNGLFNLRECNSECDRHLQRSTNQSYNCAVKSMGKIYEKRQFKTQSEIKSQVDNP</sequence>
<evidence type="ECO:0000313" key="3">
    <source>
        <dbReference type="WBParaSite" id="OFLC_0000569001-mRNA-1"/>
    </source>
</evidence>
<accession>A0A183HDX9</accession>
<reference evidence="1 2" key="2">
    <citation type="submission" date="2018-11" db="EMBL/GenBank/DDBJ databases">
        <authorList>
            <consortium name="Pathogen Informatics"/>
        </authorList>
    </citation>
    <scope>NUCLEOTIDE SEQUENCE [LARGE SCALE GENOMIC DNA]</scope>
</reference>
<dbReference type="AlphaFoldDB" id="A0A183HDX9"/>
<gene>
    <name evidence="1" type="ORF">OFLC_LOCUS5691</name>
</gene>
<reference evidence="3" key="1">
    <citation type="submission" date="2016-06" db="UniProtKB">
        <authorList>
            <consortium name="WormBaseParasite"/>
        </authorList>
    </citation>
    <scope>IDENTIFICATION</scope>
</reference>
<name>A0A183HDX9_9BILA</name>
<dbReference type="EMBL" id="UZAJ01005027">
    <property type="protein sequence ID" value="VDO43984.1"/>
    <property type="molecule type" value="Genomic_DNA"/>
</dbReference>
<proteinExistence type="predicted"/>
<keyword evidence="2" id="KW-1185">Reference proteome</keyword>
<organism evidence="3">
    <name type="scientific">Onchocerca flexuosa</name>
    <dbReference type="NCBI Taxonomy" id="387005"/>
    <lineage>
        <taxon>Eukaryota</taxon>
        <taxon>Metazoa</taxon>
        <taxon>Ecdysozoa</taxon>
        <taxon>Nematoda</taxon>
        <taxon>Chromadorea</taxon>
        <taxon>Rhabditida</taxon>
        <taxon>Spirurina</taxon>
        <taxon>Spiruromorpha</taxon>
        <taxon>Filarioidea</taxon>
        <taxon>Onchocercidae</taxon>
        <taxon>Onchocerca</taxon>
    </lineage>
</organism>
<evidence type="ECO:0000313" key="1">
    <source>
        <dbReference type="EMBL" id="VDO43984.1"/>
    </source>
</evidence>
<protein>
    <submittedName>
        <fullName evidence="1 3">Uncharacterized protein</fullName>
    </submittedName>
</protein>
<evidence type="ECO:0000313" key="2">
    <source>
        <dbReference type="Proteomes" id="UP000267606"/>
    </source>
</evidence>
<dbReference type="WBParaSite" id="OFLC_0000569001-mRNA-1">
    <property type="protein sequence ID" value="OFLC_0000569001-mRNA-1"/>
    <property type="gene ID" value="OFLC_0000569001"/>
</dbReference>
<dbReference type="Proteomes" id="UP000267606">
    <property type="component" value="Unassembled WGS sequence"/>
</dbReference>